<dbReference type="eggNOG" id="KOG0039">
    <property type="taxonomic scope" value="Eukaryota"/>
</dbReference>
<reference evidence="5" key="3">
    <citation type="submission" date="2011-03" db="EMBL/GenBank/DDBJ databases">
        <title>Annotation of Magnaporthe poae ATCC 64411.</title>
        <authorList>
            <person name="Ma L.-J."/>
            <person name="Dead R."/>
            <person name="Young S.K."/>
            <person name="Zeng Q."/>
            <person name="Gargeya S."/>
            <person name="Fitzgerald M."/>
            <person name="Haas B."/>
            <person name="Abouelleil A."/>
            <person name="Alvarado L."/>
            <person name="Arachchi H.M."/>
            <person name="Berlin A."/>
            <person name="Brown A."/>
            <person name="Chapman S.B."/>
            <person name="Chen Z."/>
            <person name="Dunbar C."/>
            <person name="Freedman E."/>
            <person name="Gearin G."/>
            <person name="Gellesch M."/>
            <person name="Goldberg J."/>
            <person name="Griggs A."/>
            <person name="Gujja S."/>
            <person name="Heiman D."/>
            <person name="Howarth C."/>
            <person name="Larson L."/>
            <person name="Lui A."/>
            <person name="MacDonald P.J.P."/>
            <person name="Mehta T."/>
            <person name="Montmayeur A."/>
            <person name="Murphy C."/>
            <person name="Neiman D."/>
            <person name="Pearson M."/>
            <person name="Priest M."/>
            <person name="Roberts A."/>
            <person name="Saif S."/>
            <person name="Shea T."/>
            <person name="Shenoy N."/>
            <person name="Sisk P."/>
            <person name="Stolte C."/>
            <person name="Sykes S."/>
            <person name="Yandava C."/>
            <person name="Wortman J."/>
            <person name="Nusbaum C."/>
            <person name="Birren B."/>
        </authorList>
    </citation>
    <scope>NUCLEOTIDE SEQUENCE</scope>
    <source>
        <strain evidence="5">ATCC 64411</strain>
    </source>
</reference>
<reference evidence="7" key="1">
    <citation type="submission" date="2010-05" db="EMBL/GenBank/DDBJ databases">
        <title>The genome sequence of Magnaporthe poae strain ATCC 64411.</title>
        <authorList>
            <person name="Ma L.-J."/>
            <person name="Dead R."/>
            <person name="Young S."/>
            <person name="Zeng Q."/>
            <person name="Koehrsen M."/>
            <person name="Alvarado L."/>
            <person name="Berlin A."/>
            <person name="Chapman S.B."/>
            <person name="Chen Z."/>
            <person name="Freedman E."/>
            <person name="Gellesch M."/>
            <person name="Goldberg J."/>
            <person name="Griggs A."/>
            <person name="Gujja S."/>
            <person name="Heilman E.R."/>
            <person name="Heiman D."/>
            <person name="Hepburn T."/>
            <person name="Howarth C."/>
            <person name="Jen D."/>
            <person name="Larson L."/>
            <person name="Mehta T."/>
            <person name="Neiman D."/>
            <person name="Pearson M."/>
            <person name="Roberts A."/>
            <person name="Saif S."/>
            <person name="Shea T."/>
            <person name="Shenoy N."/>
            <person name="Sisk P."/>
            <person name="Stolte C."/>
            <person name="Sykes S."/>
            <person name="Walk T."/>
            <person name="White J."/>
            <person name="Yandava C."/>
            <person name="Haas B."/>
            <person name="Nusbaum C."/>
            <person name="Birren B."/>
        </authorList>
    </citation>
    <scope>NUCLEOTIDE SEQUENCE [LARGE SCALE GENOMIC DNA]</scope>
    <source>
        <strain evidence="7">ATCC 64411 / 73-15</strain>
    </source>
</reference>
<keyword evidence="3" id="KW-0812">Transmembrane</keyword>
<dbReference type="PANTHER" id="PTHR32361:SF9">
    <property type="entry name" value="FERRIC REDUCTASE TRANSMEMBRANE COMPONENT 3-RELATED"/>
    <property type="match status" value="1"/>
</dbReference>
<keyword evidence="3" id="KW-1133">Transmembrane helix</keyword>
<dbReference type="GO" id="GO:0006879">
    <property type="term" value="P:intracellular iron ion homeostasis"/>
    <property type="evidence" value="ECO:0007669"/>
    <property type="project" value="TreeGrafter"/>
</dbReference>
<organism evidence="6 7">
    <name type="scientific">Magnaporthiopsis poae (strain ATCC 64411 / 73-15)</name>
    <name type="common">Kentucky bluegrass fungus</name>
    <name type="synonym">Magnaporthe poae</name>
    <dbReference type="NCBI Taxonomy" id="644358"/>
    <lineage>
        <taxon>Eukaryota</taxon>
        <taxon>Fungi</taxon>
        <taxon>Dikarya</taxon>
        <taxon>Ascomycota</taxon>
        <taxon>Pezizomycotina</taxon>
        <taxon>Sordariomycetes</taxon>
        <taxon>Sordariomycetidae</taxon>
        <taxon>Magnaporthales</taxon>
        <taxon>Magnaporthaceae</taxon>
        <taxon>Magnaporthiopsis</taxon>
    </lineage>
</organism>
<dbReference type="EMBL" id="ADBL01002909">
    <property type="status" value="NOT_ANNOTATED_CDS"/>
    <property type="molecule type" value="Genomic_DNA"/>
</dbReference>
<dbReference type="GO" id="GO:0005886">
    <property type="term" value="C:plasma membrane"/>
    <property type="evidence" value="ECO:0007669"/>
    <property type="project" value="TreeGrafter"/>
</dbReference>
<reference evidence="5" key="2">
    <citation type="submission" date="2010-05" db="EMBL/GenBank/DDBJ databases">
        <title>The Genome Sequence of Magnaporthe poae strain ATCC 64411.</title>
        <authorList>
            <consortium name="The Broad Institute Genome Sequencing Platform"/>
            <consortium name="Broad Institute Genome Sequencing Center for Infectious Disease"/>
            <person name="Ma L.-J."/>
            <person name="Dead R."/>
            <person name="Young S."/>
            <person name="Zeng Q."/>
            <person name="Koehrsen M."/>
            <person name="Alvarado L."/>
            <person name="Berlin A."/>
            <person name="Chapman S.B."/>
            <person name="Chen Z."/>
            <person name="Freedman E."/>
            <person name="Gellesch M."/>
            <person name="Goldberg J."/>
            <person name="Griggs A."/>
            <person name="Gujja S."/>
            <person name="Heilman E.R."/>
            <person name="Heiman D."/>
            <person name="Hepburn T."/>
            <person name="Howarth C."/>
            <person name="Jen D."/>
            <person name="Larson L."/>
            <person name="Mehta T."/>
            <person name="Neiman D."/>
            <person name="Pearson M."/>
            <person name="Roberts A."/>
            <person name="Saif S."/>
            <person name="Shea T."/>
            <person name="Shenoy N."/>
            <person name="Sisk P."/>
            <person name="Stolte C."/>
            <person name="Sykes S."/>
            <person name="Walk T."/>
            <person name="White J."/>
            <person name="Yandava C."/>
            <person name="Haas B."/>
            <person name="Nusbaum C."/>
            <person name="Birren B."/>
        </authorList>
    </citation>
    <scope>NUCLEOTIDE SEQUENCE</scope>
    <source>
        <strain evidence="5">ATCC 64411</strain>
    </source>
</reference>
<sequence length="364" mass="39432">MAFPTRYSPWLPFLLLLLIPSLAPPALADGTGMIGWGKTMYNPPCAFACRSDVRNCNRKLLCTPPPGGKLRVGALARLDAARVLHDRHGPARRLLGIAPEHADRWGALPTIKARQPLNATSFVAYEDWLKPYNGAVLFETNEIGHSSSAIGSCSSPSSSRGLRAAAPGSGSTAWPTSHPAAFGRQSRGATVPTRGQLLYILLVSVANAALVLAPYHYAYSNSTYPTRRNQGLATVGNRAGSMAMSNAAALFVFSARKNPLLLLSASVRFLRRAAYEYNWGYEIWVWIAVGVWDGDRVVRLVRTARNGLRTAEVSAVDGSGGEYLWLEVDGVRVDGVVYLPDAAPLMFWENLPFSREAATKFNGS</sequence>
<keyword evidence="1" id="KW-0813">Transport</keyword>
<dbReference type="GO" id="GO:0006826">
    <property type="term" value="P:iron ion transport"/>
    <property type="evidence" value="ECO:0007669"/>
    <property type="project" value="TreeGrafter"/>
</dbReference>
<feature type="region of interest" description="Disordered" evidence="2">
    <location>
        <begin position="160"/>
        <end position="187"/>
    </location>
</feature>
<feature type="signal peptide" evidence="4">
    <location>
        <begin position="1"/>
        <end position="28"/>
    </location>
</feature>
<evidence type="ECO:0000256" key="4">
    <source>
        <dbReference type="SAM" id="SignalP"/>
    </source>
</evidence>
<evidence type="ECO:0000256" key="1">
    <source>
        <dbReference type="ARBA" id="ARBA00022448"/>
    </source>
</evidence>
<dbReference type="PANTHER" id="PTHR32361">
    <property type="entry name" value="FERRIC/CUPRIC REDUCTASE TRANSMEMBRANE COMPONENT"/>
    <property type="match status" value="1"/>
</dbReference>
<evidence type="ECO:0000256" key="3">
    <source>
        <dbReference type="SAM" id="Phobius"/>
    </source>
</evidence>
<proteinExistence type="predicted"/>
<reference evidence="6" key="4">
    <citation type="journal article" date="2015" name="G3 (Bethesda)">
        <title>Genome sequences of three phytopathogenic species of the Magnaporthaceae family of fungi.</title>
        <authorList>
            <person name="Okagaki L.H."/>
            <person name="Nunes C.C."/>
            <person name="Sailsbery J."/>
            <person name="Clay B."/>
            <person name="Brown D."/>
            <person name="John T."/>
            <person name="Oh Y."/>
            <person name="Young N."/>
            <person name="Fitzgerald M."/>
            <person name="Haas B.J."/>
            <person name="Zeng Q."/>
            <person name="Young S."/>
            <person name="Adiconis X."/>
            <person name="Fan L."/>
            <person name="Levin J.Z."/>
            <person name="Mitchell T.K."/>
            <person name="Okubara P.A."/>
            <person name="Farman M.L."/>
            <person name="Kohn L.M."/>
            <person name="Birren B."/>
            <person name="Ma L.-J."/>
            <person name="Dean R.A."/>
        </authorList>
    </citation>
    <scope>NUCLEOTIDE SEQUENCE</scope>
    <source>
        <strain evidence="6">ATCC 64411 / 73-15</strain>
    </source>
</reference>
<dbReference type="InterPro" id="IPR051410">
    <property type="entry name" value="Ferric/Cupric_Reductase"/>
</dbReference>
<dbReference type="Proteomes" id="UP000011715">
    <property type="component" value="Unassembled WGS sequence"/>
</dbReference>
<gene>
    <name evidence="5" type="ORF">MAPG_11734</name>
</gene>
<dbReference type="AlphaFoldDB" id="A0A0C4EG20"/>
<dbReference type="EnsemblFungi" id="MAPG_11734T0">
    <property type="protein sequence ID" value="MAPG_11734T0"/>
    <property type="gene ID" value="MAPG_11734"/>
</dbReference>
<keyword evidence="3" id="KW-0472">Membrane</keyword>
<name>A0A0C4EG20_MAGP6</name>
<accession>A0A0C4EG20</accession>
<dbReference type="GO" id="GO:0015677">
    <property type="term" value="P:copper ion import"/>
    <property type="evidence" value="ECO:0007669"/>
    <property type="project" value="TreeGrafter"/>
</dbReference>
<keyword evidence="4" id="KW-0732">Signal</keyword>
<dbReference type="GO" id="GO:0000293">
    <property type="term" value="F:ferric-chelate reductase activity"/>
    <property type="evidence" value="ECO:0007669"/>
    <property type="project" value="TreeGrafter"/>
</dbReference>
<keyword evidence="7" id="KW-1185">Reference proteome</keyword>
<protein>
    <submittedName>
        <fullName evidence="5 6">Uncharacterized protein</fullName>
    </submittedName>
</protein>
<feature type="chain" id="PRO_5009386057" evidence="4">
    <location>
        <begin position="29"/>
        <end position="364"/>
    </location>
</feature>
<dbReference type="OrthoDB" id="17725at2759"/>
<dbReference type="EMBL" id="GL876989">
    <property type="protein sequence ID" value="KLU92786.1"/>
    <property type="molecule type" value="Genomic_DNA"/>
</dbReference>
<evidence type="ECO:0000313" key="7">
    <source>
        <dbReference type="Proteomes" id="UP000011715"/>
    </source>
</evidence>
<dbReference type="STRING" id="644358.A0A0C4EG20"/>
<dbReference type="VEuPathDB" id="FungiDB:MAPG_11734"/>
<reference evidence="6" key="5">
    <citation type="submission" date="2015-06" db="UniProtKB">
        <authorList>
            <consortium name="EnsemblFungi"/>
        </authorList>
    </citation>
    <scope>IDENTIFICATION</scope>
    <source>
        <strain evidence="6">ATCC 64411</strain>
    </source>
</reference>
<feature type="transmembrane region" description="Helical" evidence="3">
    <location>
        <begin position="197"/>
        <end position="218"/>
    </location>
</feature>
<evidence type="ECO:0000256" key="2">
    <source>
        <dbReference type="SAM" id="MobiDB-lite"/>
    </source>
</evidence>
<evidence type="ECO:0000313" key="5">
    <source>
        <dbReference type="EMBL" id="KLU92786.1"/>
    </source>
</evidence>
<feature type="compositionally biased region" description="Low complexity" evidence="2">
    <location>
        <begin position="160"/>
        <end position="171"/>
    </location>
</feature>
<evidence type="ECO:0000313" key="6">
    <source>
        <dbReference type="EnsemblFungi" id="MAPG_11734T0"/>
    </source>
</evidence>